<reference evidence="2" key="1">
    <citation type="submission" date="2022-11" db="UniProtKB">
        <authorList>
            <consortium name="WormBaseParasite"/>
        </authorList>
    </citation>
    <scope>IDENTIFICATION</scope>
</reference>
<proteinExistence type="predicted"/>
<evidence type="ECO:0000313" key="1">
    <source>
        <dbReference type="Proteomes" id="UP000887579"/>
    </source>
</evidence>
<name>A0AC34G4E1_9BILA</name>
<organism evidence="1 2">
    <name type="scientific">Panagrolaimus sp. ES5</name>
    <dbReference type="NCBI Taxonomy" id="591445"/>
    <lineage>
        <taxon>Eukaryota</taxon>
        <taxon>Metazoa</taxon>
        <taxon>Ecdysozoa</taxon>
        <taxon>Nematoda</taxon>
        <taxon>Chromadorea</taxon>
        <taxon>Rhabditida</taxon>
        <taxon>Tylenchina</taxon>
        <taxon>Panagrolaimomorpha</taxon>
        <taxon>Panagrolaimoidea</taxon>
        <taxon>Panagrolaimidae</taxon>
        <taxon>Panagrolaimus</taxon>
    </lineage>
</organism>
<sequence>MNSQKSCSPSPSKEPFEPKTSPPSAKQPEIQQTKTESCPSETSKPSPTSSSVSTQSPTTTPKKYRGFASWDDQEKIRSAGRKGGMVRRSQLGPNGYSELGRRGVK</sequence>
<evidence type="ECO:0000313" key="2">
    <source>
        <dbReference type="WBParaSite" id="ES5_v2.g24401.t1"/>
    </source>
</evidence>
<dbReference type="Proteomes" id="UP000887579">
    <property type="component" value="Unplaced"/>
</dbReference>
<dbReference type="WBParaSite" id="ES5_v2.g24401.t1">
    <property type="protein sequence ID" value="ES5_v2.g24401.t1"/>
    <property type="gene ID" value="ES5_v2.g24401"/>
</dbReference>
<protein>
    <submittedName>
        <fullName evidence="2">Uncharacterized protein</fullName>
    </submittedName>
</protein>
<accession>A0AC34G4E1</accession>